<dbReference type="PRINTS" id="PR00081">
    <property type="entry name" value="GDHRDH"/>
</dbReference>
<evidence type="ECO:0000256" key="2">
    <source>
        <dbReference type="ARBA" id="ARBA00023002"/>
    </source>
</evidence>
<reference evidence="3 4" key="1">
    <citation type="submission" date="2024-03" db="EMBL/GenBank/DDBJ databases">
        <title>Human intestinal bacterial collection.</title>
        <authorList>
            <person name="Pauvert C."/>
            <person name="Hitch T.C.A."/>
            <person name="Clavel T."/>
        </authorList>
    </citation>
    <scope>NUCLEOTIDE SEQUENCE [LARGE SCALE GENOMIC DNA]</scope>
    <source>
        <strain evidence="3 4">CLA-AA-H132</strain>
    </source>
</reference>
<proteinExistence type="inferred from homology"/>
<protein>
    <submittedName>
        <fullName evidence="3">SDR family oxidoreductase</fullName>
    </submittedName>
</protein>
<evidence type="ECO:0000256" key="1">
    <source>
        <dbReference type="ARBA" id="ARBA00006484"/>
    </source>
</evidence>
<dbReference type="InterPro" id="IPR002347">
    <property type="entry name" value="SDR_fam"/>
</dbReference>
<gene>
    <name evidence="3" type="ORF">WMO29_07350</name>
</gene>
<sequence>MEDKLFSVRDKICVITGGMGQLGAQYVKAFLSRGAKVAVFGRHVGEDKVQKVFEKDEYESPNLKFFQVDITSKSDLNKALDQMEEAWGTPDVLVNNAGIDTQPSAPPEVSGPFENFPEEVFREVVDVNLVGTFLTCQAVGARMVKAGKPGSIINVGSIYGMVSPVQDIYAYKEKMTGIPFVKPVAYSAAKSGIYNLTRYLATYWGKKNIRVNTFTPSGVWRDTQDEYFQANYCSRIPIGRMAKEDEYNGAIIFLASDASRYMTGSNLIMDGGWTAW</sequence>
<evidence type="ECO:0000313" key="3">
    <source>
        <dbReference type="EMBL" id="MEQ2472303.1"/>
    </source>
</evidence>
<dbReference type="Proteomes" id="UP001438008">
    <property type="component" value="Unassembled WGS sequence"/>
</dbReference>
<dbReference type="SUPFAM" id="SSF51735">
    <property type="entry name" value="NAD(P)-binding Rossmann-fold domains"/>
    <property type="match status" value="1"/>
</dbReference>
<dbReference type="Pfam" id="PF13561">
    <property type="entry name" value="adh_short_C2"/>
    <property type="match status" value="1"/>
</dbReference>
<dbReference type="PRINTS" id="PR00080">
    <property type="entry name" value="SDRFAMILY"/>
</dbReference>
<dbReference type="PANTHER" id="PTHR42760">
    <property type="entry name" value="SHORT-CHAIN DEHYDROGENASES/REDUCTASES FAMILY MEMBER"/>
    <property type="match status" value="1"/>
</dbReference>
<dbReference type="PANTHER" id="PTHR42760:SF133">
    <property type="entry name" value="3-OXOACYL-[ACYL-CARRIER-PROTEIN] REDUCTASE"/>
    <property type="match status" value="1"/>
</dbReference>
<comment type="similarity">
    <text evidence="1">Belongs to the short-chain dehydrogenases/reductases (SDR) family.</text>
</comment>
<comment type="caution">
    <text evidence="3">The sequence shown here is derived from an EMBL/GenBank/DDBJ whole genome shotgun (WGS) entry which is preliminary data.</text>
</comment>
<keyword evidence="2" id="KW-0560">Oxidoreductase</keyword>
<dbReference type="RefSeq" id="WP_178039980.1">
    <property type="nucleotide sequence ID" value="NZ_JBBMFE010000005.1"/>
</dbReference>
<evidence type="ECO:0000313" key="4">
    <source>
        <dbReference type="Proteomes" id="UP001438008"/>
    </source>
</evidence>
<organism evidence="3 4">
    <name type="scientific">Laedolimicola intestinihominis</name>
    <dbReference type="NCBI Taxonomy" id="3133166"/>
    <lineage>
        <taxon>Bacteria</taxon>
        <taxon>Bacillati</taxon>
        <taxon>Bacillota</taxon>
        <taxon>Clostridia</taxon>
        <taxon>Lachnospirales</taxon>
        <taxon>Lachnospiraceae</taxon>
        <taxon>Laedolimicola</taxon>
    </lineage>
</organism>
<dbReference type="Gene3D" id="3.40.50.720">
    <property type="entry name" value="NAD(P)-binding Rossmann-like Domain"/>
    <property type="match status" value="1"/>
</dbReference>
<accession>A0ABV1FFY4</accession>
<name>A0ABV1FFY4_9FIRM</name>
<dbReference type="EMBL" id="JBBMFE010000005">
    <property type="protein sequence ID" value="MEQ2472303.1"/>
    <property type="molecule type" value="Genomic_DNA"/>
</dbReference>
<keyword evidence="4" id="KW-1185">Reference proteome</keyword>
<dbReference type="InterPro" id="IPR036291">
    <property type="entry name" value="NAD(P)-bd_dom_sf"/>
</dbReference>